<dbReference type="Proteomes" id="UP001459277">
    <property type="component" value="Unassembled WGS sequence"/>
</dbReference>
<reference evidence="2 3" key="1">
    <citation type="submission" date="2024-01" db="EMBL/GenBank/DDBJ databases">
        <title>A telomere-to-telomere, gap-free genome of sweet tea (Lithocarpus litseifolius).</title>
        <authorList>
            <person name="Zhou J."/>
        </authorList>
    </citation>
    <scope>NUCLEOTIDE SEQUENCE [LARGE SCALE GENOMIC DNA]</scope>
    <source>
        <strain evidence="2">Zhou-2022a</strain>
        <tissue evidence="2">Leaf</tissue>
    </source>
</reference>
<sequence>MFAYMQQHYDKKLMHDSILTGQGYMEELDSNPNKCFEMFHMTRPHLLHLVDELVNHGYLKEGQGDVDATQVVAMLFILGHNIRMRCVADRFLHSIETVSHHFRRVLRALHLYARHLIKLDPDVVCLLEHLRVNKY</sequence>
<dbReference type="AlphaFoldDB" id="A0AAW2CG20"/>
<evidence type="ECO:0000313" key="3">
    <source>
        <dbReference type="Proteomes" id="UP001459277"/>
    </source>
</evidence>
<comment type="caution">
    <text evidence="2">The sequence shown here is derived from an EMBL/GenBank/DDBJ whole genome shotgun (WGS) entry which is preliminary data.</text>
</comment>
<organism evidence="2 3">
    <name type="scientific">Lithocarpus litseifolius</name>
    <dbReference type="NCBI Taxonomy" id="425828"/>
    <lineage>
        <taxon>Eukaryota</taxon>
        <taxon>Viridiplantae</taxon>
        <taxon>Streptophyta</taxon>
        <taxon>Embryophyta</taxon>
        <taxon>Tracheophyta</taxon>
        <taxon>Spermatophyta</taxon>
        <taxon>Magnoliopsida</taxon>
        <taxon>eudicotyledons</taxon>
        <taxon>Gunneridae</taxon>
        <taxon>Pentapetalae</taxon>
        <taxon>rosids</taxon>
        <taxon>fabids</taxon>
        <taxon>Fagales</taxon>
        <taxon>Fagaceae</taxon>
        <taxon>Lithocarpus</taxon>
    </lineage>
</organism>
<dbReference type="InterPro" id="IPR058353">
    <property type="entry name" value="DUF8040"/>
</dbReference>
<dbReference type="Pfam" id="PF26138">
    <property type="entry name" value="DUF8040"/>
    <property type="match status" value="1"/>
</dbReference>
<keyword evidence="3" id="KW-1185">Reference proteome</keyword>
<feature type="domain" description="DUF8040" evidence="1">
    <location>
        <begin position="17"/>
        <end position="109"/>
    </location>
</feature>
<name>A0AAW2CG20_9ROSI</name>
<evidence type="ECO:0000313" key="2">
    <source>
        <dbReference type="EMBL" id="KAK9995295.1"/>
    </source>
</evidence>
<protein>
    <recommendedName>
        <fullName evidence="1">DUF8040 domain-containing protein</fullName>
    </recommendedName>
</protein>
<dbReference type="EMBL" id="JAZDWU010000007">
    <property type="protein sequence ID" value="KAK9995295.1"/>
    <property type="molecule type" value="Genomic_DNA"/>
</dbReference>
<evidence type="ECO:0000259" key="1">
    <source>
        <dbReference type="Pfam" id="PF26138"/>
    </source>
</evidence>
<accession>A0AAW2CG20</accession>
<proteinExistence type="predicted"/>
<gene>
    <name evidence="2" type="ORF">SO802_019981</name>
</gene>